<proteinExistence type="predicted"/>
<dbReference type="Pfam" id="PF00144">
    <property type="entry name" value="Beta-lactamase"/>
    <property type="match status" value="1"/>
</dbReference>
<gene>
    <name evidence="3" type="ORF">GCM10025789_11980</name>
</gene>
<organism evidence="3 4">
    <name type="scientific">Tessaracoccus lubricantis</name>
    <dbReference type="NCBI Taxonomy" id="545543"/>
    <lineage>
        <taxon>Bacteria</taxon>
        <taxon>Bacillati</taxon>
        <taxon>Actinomycetota</taxon>
        <taxon>Actinomycetes</taxon>
        <taxon>Propionibacteriales</taxon>
        <taxon>Propionibacteriaceae</taxon>
        <taxon>Tessaracoccus</taxon>
    </lineage>
</organism>
<dbReference type="InterPro" id="IPR001466">
    <property type="entry name" value="Beta-lactam-related"/>
</dbReference>
<dbReference type="EMBL" id="BAABLV010000019">
    <property type="protein sequence ID" value="GAA4895947.1"/>
    <property type="molecule type" value="Genomic_DNA"/>
</dbReference>
<evidence type="ECO:0000313" key="4">
    <source>
        <dbReference type="Proteomes" id="UP001501521"/>
    </source>
</evidence>
<evidence type="ECO:0000313" key="3">
    <source>
        <dbReference type="EMBL" id="GAA4895947.1"/>
    </source>
</evidence>
<dbReference type="InterPro" id="IPR050491">
    <property type="entry name" value="AmpC-like"/>
</dbReference>
<dbReference type="PANTHER" id="PTHR46825:SF9">
    <property type="entry name" value="BETA-LACTAMASE-RELATED DOMAIN-CONTAINING PROTEIN"/>
    <property type="match status" value="1"/>
</dbReference>
<feature type="domain" description="Beta-lactamase-related" evidence="2">
    <location>
        <begin position="38"/>
        <end position="185"/>
    </location>
</feature>
<evidence type="ECO:0000256" key="1">
    <source>
        <dbReference type="SAM" id="SignalP"/>
    </source>
</evidence>
<evidence type="ECO:0000259" key="2">
    <source>
        <dbReference type="Pfam" id="PF00144"/>
    </source>
</evidence>
<dbReference type="Gene3D" id="3.40.710.10">
    <property type="entry name" value="DD-peptidase/beta-lactamase superfamily"/>
    <property type="match status" value="1"/>
</dbReference>
<dbReference type="SUPFAM" id="SSF56601">
    <property type="entry name" value="beta-lactamase/transpeptidase-like"/>
    <property type="match status" value="1"/>
</dbReference>
<dbReference type="InterPro" id="IPR012338">
    <property type="entry name" value="Beta-lactam/transpept-like"/>
</dbReference>
<feature type="chain" id="PRO_5045511662" description="Beta-lactamase-related domain-containing protein" evidence="1">
    <location>
        <begin position="29"/>
        <end position="187"/>
    </location>
</feature>
<feature type="signal peptide" evidence="1">
    <location>
        <begin position="1"/>
        <end position="28"/>
    </location>
</feature>
<sequence>MFKLFRPMAAVLISLLLLSAVMAAPARAEDPPPQLAKADVEAQTPLDPQRHLLRVASISKVPVAVSVLQLVERGELDLDAPITDYVDVELDTRFETPITMRHLLSHTAGFEDSYRDVMLAPGSEVRPLEQAATVDPPVQIYEPGTVPAYSNYGYTLAAYVVQTVSGQPFEQYVRTEVFDRAGMTTAT</sequence>
<dbReference type="RefSeq" id="WP_345580433.1">
    <property type="nucleotide sequence ID" value="NZ_BAABLV010000019.1"/>
</dbReference>
<name>A0ABP9F8I2_9ACTN</name>
<accession>A0ABP9F8I2</accession>
<keyword evidence="4" id="KW-1185">Reference proteome</keyword>
<dbReference type="PANTHER" id="PTHR46825">
    <property type="entry name" value="D-ALANYL-D-ALANINE-CARBOXYPEPTIDASE/ENDOPEPTIDASE AMPH"/>
    <property type="match status" value="1"/>
</dbReference>
<dbReference type="Proteomes" id="UP001501521">
    <property type="component" value="Unassembled WGS sequence"/>
</dbReference>
<protein>
    <recommendedName>
        <fullName evidence="2">Beta-lactamase-related domain-containing protein</fullName>
    </recommendedName>
</protein>
<comment type="caution">
    <text evidence="3">The sequence shown here is derived from an EMBL/GenBank/DDBJ whole genome shotgun (WGS) entry which is preliminary data.</text>
</comment>
<reference evidence="4" key="1">
    <citation type="journal article" date="2019" name="Int. J. Syst. Evol. Microbiol.">
        <title>The Global Catalogue of Microorganisms (GCM) 10K type strain sequencing project: providing services to taxonomists for standard genome sequencing and annotation.</title>
        <authorList>
            <consortium name="The Broad Institute Genomics Platform"/>
            <consortium name="The Broad Institute Genome Sequencing Center for Infectious Disease"/>
            <person name="Wu L."/>
            <person name="Ma J."/>
        </authorList>
    </citation>
    <scope>NUCLEOTIDE SEQUENCE [LARGE SCALE GENOMIC DNA]</scope>
    <source>
        <strain evidence="4">JCM 19125</strain>
    </source>
</reference>
<keyword evidence="1" id="KW-0732">Signal</keyword>